<proteinExistence type="predicted"/>
<dbReference type="EMBL" id="JALPRX010000111">
    <property type="protein sequence ID" value="MCK8787228.1"/>
    <property type="molecule type" value="Genomic_DNA"/>
</dbReference>
<evidence type="ECO:0000313" key="3">
    <source>
        <dbReference type="Proteomes" id="UP001139516"/>
    </source>
</evidence>
<feature type="region of interest" description="Disordered" evidence="1">
    <location>
        <begin position="29"/>
        <end position="65"/>
    </location>
</feature>
<name>A0A9X2BW10_9PROT</name>
<evidence type="ECO:0000256" key="1">
    <source>
        <dbReference type="SAM" id="MobiDB-lite"/>
    </source>
</evidence>
<organism evidence="2 3">
    <name type="scientific">Roseomonas acroporae</name>
    <dbReference type="NCBI Taxonomy" id="2937791"/>
    <lineage>
        <taxon>Bacteria</taxon>
        <taxon>Pseudomonadati</taxon>
        <taxon>Pseudomonadota</taxon>
        <taxon>Alphaproteobacteria</taxon>
        <taxon>Acetobacterales</taxon>
        <taxon>Roseomonadaceae</taxon>
        <taxon>Roseomonas</taxon>
    </lineage>
</organism>
<dbReference type="AlphaFoldDB" id="A0A9X2BW10"/>
<evidence type="ECO:0000313" key="2">
    <source>
        <dbReference type="EMBL" id="MCK8787228.1"/>
    </source>
</evidence>
<gene>
    <name evidence="2" type="ORF">M0638_22910</name>
</gene>
<protein>
    <submittedName>
        <fullName evidence="2">Uncharacterized protein</fullName>
    </submittedName>
</protein>
<accession>A0A9X2BW10</accession>
<comment type="caution">
    <text evidence="2">The sequence shown here is derived from an EMBL/GenBank/DDBJ whole genome shotgun (WGS) entry which is preliminary data.</text>
</comment>
<keyword evidence="3" id="KW-1185">Reference proteome</keyword>
<dbReference type="RefSeq" id="WP_248669283.1">
    <property type="nucleotide sequence ID" value="NZ_JALPRX010000111.1"/>
</dbReference>
<reference evidence="2" key="1">
    <citation type="submission" date="2022-04" db="EMBL/GenBank/DDBJ databases">
        <title>Roseomonas acroporae sp. nov., isolated from coral Acropora digitifera.</title>
        <authorList>
            <person name="Sun H."/>
        </authorList>
    </citation>
    <scope>NUCLEOTIDE SEQUENCE</scope>
    <source>
        <strain evidence="2">NAR14</strain>
    </source>
</reference>
<sequence length="65" mass="6729">MLSFHRSLMTVRDREGRVMAPGRLLLAKAGGDASARPAATAKGNPFGSGSGTPSRAAELRPAPRP</sequence>
<dbReference type="Proteomes" id="UP001139516">
    <property type="component" value="Unassembled WGS sequence"/>
</dbReference>